<gene>
    <name evidence="2" type="ORF">ACK2TP_02020</name>
</gene>
<evidence type="ECO:0000313" key="2">
    <source>
        <dbReference type="EMBL" id="MFN2974531.1"/>
    </source>
</evidence>
<dbReference type="Proteomes" id="UP001634747">
    <property type="component" value="Unassembled WGS sequence"/>
</dbReference>
<accession>A0ABW9KHV7</accession>
<dbReference type="InterPro" id="IPR021257">
    <property type="entry name" value="DUF2809"/>
</dbReference>
<feature type="transmembrane region" description="Helical" evidence="1">
    <location>
        <begin position="108"/>
        <end position="126"/>
    </location>
</feature>
<proteinExistence type="predicted"/>
<keyword evidence="1" id="KW-0472">Membrane</keyword>
<dbReference type="EMBL" id="JBJYXY010000001">
    <property type="protein sequence ID" value="MFN2974531.1"/>
    <property type="molecule type" value="Genomic_DNA"/>
</dbReference>
<dbReference type="Pfam" id="PF10990">
    <property type="entry name" value="DUF2809"/>
    <property type="match status" value="1"/>
</dbReference>
<reference evidence="2 3" key="1">
    <citation type="submission" date="2024-12" db="EMBL/GenBank/DDBJ databases">
        <authorList>
            <person name="Lee Y."/>
        </authorList>
    </citation>
    <scope>NUCLEOTIDE SEQUENCE [LARGE SCALE GENOMIC DNA]</scope>
    <source>
        <strain evidence="2 3">03SUJ4</strain>
    </source>
</reference>
<keyword evidence="1" id="KW-0812">Transmembrane</keyword>
<dbReference type="RefSeq" id="WP_263413905.1">
    <property type="nucleotide sequence ID" value="NZ_BAABBH010000001.1"/>
</dbReference>
<keyword evidence="3" id="KW-1185">Reference proteome</keyword>
<feature type="transmembrane region" description="Helical" evidence="1">
    <location>
        <begin position="12"/>
        <end position="31"/>
    </location>
</feature>
<evidence type="ECO:0000313" key="3">
    <source>
        <dbReference type="Proteomes" id="UP001634747"/>
    </source>
</evidence>
<sequence>MLQNAGTSPRSFAASTALIALTLVLGLAIRFGPLGLPWAIRKYGGSVLWAAMLYWVASTLLGRMRLPAVALITESGAVAVEFFKLVHTPGLERFRATLPGILLLGREFSYTDILAYTIAILCAFFLDSALRSRRSRLSVER</sequence>
<keyword evidence="1" id="KW-1133">Transmembrane helix</keyword>
<name>A0ABW9KHV7_9BACT</name>
<organism evidence="2 3">
    <name type="scientific">Terriglobus aquaticus</name>
    <dbReference type="NCBI Taxonomy" id="940139"/>
    <lineage>
        <taxon>Bacteria</taxon>
        <taxon>Pseudomonadati</taxon>
        <taxon>Acidobacteriota</taxon>
        <taxon>Terriglobia</taxon>
        <taxon>Terriglobales</taxon>
        <taxon>Acidobacteriaceae</taxon>
        <taxon>Terriglobus</taxon>
    </lineage>
</organism>
<comment type="caution">
    <text evidence="2">The sequence shown here is derived from an EMBL/GenBank/DDBJ whole genome shotgun (WGS) entry which is preliminary data.</text>
</comment>
<evidence type="ECO:0000256" key="1">
    <source>
        <dbReference type="SAM" id="Phobius"/>
    </source>
</evidence>
<protein>
    <submittedName>
        <fullName evidence="2">DUF2809 domain-containing protein</fullName>
    </submittedName>
</protein>